<evidence type="ECO:0000313" key="1">
    <source>
        <dbReference type="WBParaSite" id="maker-PairedContig_4157-snap-gene-0.4-mRNA-1"/>
    </source>
</evidence>
<organism evidence="1">
    <name type="scientific">Wuchereria bancrofti</name>
    <dbReference type="NCBI Taxonomy" id="6293"/>
    <lineage>
        <taxon>Eukaryota</taxon>
        <taxon>Metazoa</taxon>
        <taxon>Ecdysozoa</taxon>
        <taxon>Nematoda</taxon>
        <taxon>Chromadorea</taxon>
        <taxon>Rhabditida</taxon>
        <taxon>Spirurina</taxon>
        <taxon>Spiruromorpha</taxon>
        <taxon>Filarioidea</taxon>
        <taxon>Onchocercidae</taxon>
        <taxon>Wuchereria</taxon>
    </lineage>
</organism>
<protein>
    <submittedName>
        <fullName evidence="1">Uncharacterized protein</fullName>
    </submittedName>
</protein>
<dbReference type="WBParaSite" id="maker-PairedContig_4157-snap-gene-0.4-mRNA-1">
    <property type="protein sequence ID" value="maker-PairedContig_4157-snap-gene-0.4-mRNA-1"/>
    <property type="gene ID" value="maker-PairedContig_4157-snap-gene-0.4"/>
</dbReference>
<name>A0A1I8EQS1_WUCBA</name>
<proteinExistence type="predicted"/>
<dbReference type="AlphaFoldDB" id="A0A1I8EQS1"/>
<sequence>KRYSFAEYKYVNVIIIDYRFKEELIKTLGRVEDLYSFEGFKFFRSTSVFFRSAHWNLTGRKRDLRACHIYKAQPRYPEQIPGDGAKEFALKLIEGHKTSKFDQTTAGISNDGSEGMVSLLCGTRLMAYHQIPLYCKTEEAASACSKTKYSSLRSVHYCYVFLSEFTRQPRKLNILTKSFLLKILIFSGNGEKSPISNIDGIHYLHSN</sequence>
<reference evidence="1" key="1">
    <citation type="submission" date="2016-11" db="UniProtKB">
        <authorList>
            <consortium name="WormBaseParasite"/>
        </authorList>
    </citation>
    <scope>IDENTIFICATION</scope>
    <source>
        <strain evidence="1">pt0022</strain>
    </source>
</reference>
<accession>A0A1I8EQS1</accession>
<dbReference type="STRING" id="6293.A0A1I8EQS1"/>